<dbReference type="Proteomes" id="UP000055060">
    <property type="component" value="Unassembled WGS sequence"/>
</dbReference>
<dbReference type="Pfam" id="PF14323">
    <property type="entry name" value="GxGYxYP_C"/>
    <property type="match status" value="1"/>
</dbReference>
<keyword evidence="4" id="KW-1185">Reference proteome</keyword>
<dbReference type="InterPro" id="IPR038410">
    <property type="entry name" value="GxGYxYP_C_sf"/>
</dbReference>
<dbReference type="Pfam" id="PF20957">
    <property type="entry name" value="GxGYxYP_N_2nd"/>
    <property type="match status" value="1"/>
</dbReference>
<organism evidence="3">
    <name type="scientific">Longilinea arvoryzae</name>
    <dbReference type="NCBI Taxonomy" id="360412"/>
    <lineage>
        <taxon>Bacteria</taxon>
        <taxon>Bacillati</taxon>
        <taxon>Chloroflexota</taxon>
        <taxon>Anaerolineae</taxon>
        <taxon>Anaerolineales</taxon>
        <taxon>Anaerolineaceae</taxon>
        <taxon>Longilinea</taxon>
    </lineage>
</organism>
<proteinExistence type="predicted"/>
<evidence type="ECO:0000259" key="2">
    <source>
        <dbReference type="Pfam" id="PF20957"/>
    </source>
</evidence>
<gene>
    <name evidence="3" type="ORF">LARV_00771</name>
</gene>
<evidence type="ECO:0000313" key="3">
    <source>
        <dbReference type="EMBL" id="GAP13030.1"/>
    </source>
</evidence>
<dbReference type="AlphaFoldDB" id="A0A0S7BF06"/>
<reference evidence="3" key="1">
    <citation type="submission" date="2015-07" db="EMBL/GenBank/DDBJ databases">
        <title>Draft Genome Sequences of Anaerolinea thermolimosa IMO-1, Bellilinea caldifistulae GOMI-1, Leptolinea tardivitalis YMTK-2, Levilinea saccharolytica KIBI-1,Longilinea arvoryzae KOME-1, Previously Described as Members of the Anaerolineaceae (Chloroflexi).</title>
        <authorList>
            <person name="Sekiguchi Y."/>
            <person name="Ohashi A."/>
            <person name="Matsuura N."/>
            <person name="Tourlousse M.D."/>
        </authorList>
    </citation>
    <scope>NUCLEOTIDE SEQUENCE [LARGE SCALE GENOMIC DNA]</scope>
    <source>
        <strain evidence="3">KOME-1</strain>
    </source>
</reference>
<dbReference type="InterPro" id="IPR048310">
    <property type="entry name" value="GxGYxYP_N_2nd"/>
</dbReference>
<dbReference type="RefSeq" id="WP_075072398.1">
    <property type="nucleotide sequence ID" value="NZ_DF967972.1"/>
</dbReference>
<accession>A0A0S7BF06</accession>
<protein>
    <submittedName>
        <fullName evidence="3">Uncharacterized protein</fullName>
    </submittedName>
</protein>
<dbReference type="OrthoDB" id="3799094at2"/>
<dbReference type="PANTHER" id="PTHR37321">
    <property type="entry name" value="EXPORTED PROTEIN-RELATED"/>
    <property type="match status" value="1"/>
</dbReference>
<evidence type="ECO:0000259" key="1">
    <source>
        <dbReference type="Pfam" id="PF14323"/>
    </source>
</evidence>
<feature type="domain" description="GxGYxYP putative glycoside hydrolase second N-terminal" evidence="2">
    <location>
        <begin position="110"/>
        <end position="179"/>
    </location>
</feature>
<dbReference type="STRING" id="360412.LARV_00771"/>
<name>A0A0S7BF06_9CHLR</name>
<sequence length="566" mass="63498">MSHEAFELNIDVLDVSQCSYAERICAAALQGLANRAGPRLYLDYGTYDDPAARRTNEVFMSDEFWYGKYRDLVGAQDRRNLEYYRQEHSARIREAGNLDELIRKYAAELNGCVVWDAAVPDTVNLALMLAAQQNLLPVDETLLPRVSACGLEVRQDLRGCFGERVDLYRWALENLMPGCKPGWLGCIEPEWQRPEFVDFLVQNKVFIYNLSSREKGLGGDLLLLLAFGPAWLREVLFALRLDILVRRYALRWLGTHSPEVGLNIRIQQRARREAIQSDEFPTLFGWHTCRDDELSLMLLLSANGLRLAPAHLAGNFSFHNRVKPLDGVGPAPAVETRLDEQGVYLTFTLSDGDQLMMMSTAELGNWYSPARGRVCFNWETQPLLAELAPALLEKFQRSASVTDCLIAGPSGAGYVVPPLAPDLPGYLRETVRLCQAAGLRVATTYVADPPRRVLRQLARHGGGLDFLAGYAVIQRKPQTRIGDCVVIANEIPAVSQIWDAAEQTLANVRRLIEAPGPRPRFIGVHLFAYRTTIEDVARFAETLQDAHVHIVRADTFLSLAKGHLRR</sequence>
<dbReference type="EMBL" id="DF967972">
    <property type="protein sequence ID" value="GAP13030.1"/>
    <property type="molecule type" value="Genomic_DNA"/>
</dbReference>
<evidence type="ECO:0000313" key="4">
    <source>
        <dbReference type="Proteomes" id="UP000055060"/>
    </source>
</evidence>
<dbReference type="PANTHER" id="PTHR37321:SF1">
    <property type="entry name" value="EXPORTED PROTEIN"/>
    <property type="match status" value="1"/>
</dbReference>
<feature type="domain" description="GxGYxYP putative glycoside hydrolase C-terminal" evidence="1">
    <location>
        <begin position="343"/>
        <end position="560"/>
    </location>
</feature>
<dbReference type="Gene3D" id="3.20.20.490">
    <property type="entry name" value="GxGYxYP glycoside hydrolase, C-terminal domain"/>
    <property type="match status" value="1"/>
</dbReference>
<dbReference type="InterPro" id="IPR025832">
    <property type="entry name" value="GxGYxYP_C"/>
</dbReference>